<dbReference type="Gene3D" id="3.40.50.1820">
    <property type="entry name" value="alpha/beta hydrolase"/>
    <property type="match status" value="1"/>
</dbReference>
<dbReference type="Proteomes" id="UP000308054">
    <property type="component" value="Unassembled WGS sequence"/>
</dbReference>
<name>A0A4S2H357_9PROT</name>
<evidence type="ECO:0000313" key="2">
    <source>
        <dbReference type="EMBL" id="TGY89788.1"/>
    </source>
</evidence>
<reference evidence="2 3" key="1">
    <citation type="journal article" date="2017" name="Int. J. Syst. Evol. Microbiol.">
        <title>Marinicauda algicola sp. nov., isolated from a marine red alga Rhodosorus marinus.</title>
        <authorList>
            <person name="Jeong S.E."/>
            <person name="Jeon S.H."/>
            <person name="Chun B.H."/>
            <person name="Kim D.W."/>
            <person name="Jeon C.O."/>
        </authorList>
    </citation>
    <scope>NUCLEOTIDE SEQUENCE [LARGE SCALE GENOMIC DNA]</scope>
    <source>
        <strain evidence="2 3">JCM 31718</strain>
    </source>
</reference>
<sequence length="299" mass="33916">MRDFAETPIHVHDIAFHAADGRRLAGRLFEPERPLAAMAVFAATGYRKEFYEAFARAAARQGWAVLTFDYRGQGGSCNGPAREDEATMLDWGRRDMPAAARELKGRYPRLPLDIVGHSVGGHFLALLPDDVEVRRAALLSSSSGYWGKQSAKIKYTAWAFWRIVGPAFLVTRGHVPKGLMWKGEDLPPGVFRDWRDWGVRPDYFRDRLAEEGLLQRYARFRAPIKAWVADDDPIANREATRWLLEQYEAAPTEMKLVSRADLGRGAIGHHGLFHPAMADVFWPQVWRWLSREEGAREAA</sequence>
<dbReference type="PIRSF" id="PIRSF037442">
    <property type="entry name" value="UCP037442_abhydr"/>
    <property type="match status" value="1"/>
</dbReference>
<dbReference type="GO" id="GO:0016787">
    <property type="term" value="F:hydrolase activity"/>
    <property type="evidence" value="ECO:0007669"/>
    <property type="project" value="UniProtKB-KW"/>
</dbReference>
<feature type="domain" description="Serine aminopeptidase S33" evidence="1">
    <location>
        <begin position="48"/>
        <end position="257"/>
    </location>
</feature>
<dbReference type="OrthoDB" id="9785076at2"/>
<dbReference type="InterPro" id="IPR017208">
    <property type="entry name" value="UCP037442_abhydr"/>
</dbReference>
<dbReference type="RefSeq" id="WP_135994285.1">
    <property type="nucleotide sequence ID" value="NZ_CP071057.1"/>
</dbReference>
<accession>A0A4S2H357</accession>
<dbReference type="InterPro" id="IPR022742">
    <property type="entry name" value="Hydrolase_4"/>
</dbReference>
<proteinExistence type="predicted"/>
<organism evidence="2 3">
    <name type="scientific">Marinicauda algicola</name>
    <dbReference type="NCBI Taxonomy" id="2029849"/>
    <lineage>
        <taxon>Bacteria</taxon>
        <taxon>Pseudomonadati</taxon>
        <taxon>Pseudomonadota</taxon>
        <taxon>Alphaproteobacteria</taxon>
        <taxon>Maricaulales</taxon>
        <taxon>Maricaulaceae</taxon>
        <taxon>Marinicauda</taxon>
    </lineage>
</organism>
<dbReference type="InterPro" id="IPR029058">
    <property type="entry name" value="AB_hydrolase_fold"/>
</dbReference>
<comment type="caution">
    <text evidence="2">The sequence shown here is derived from an EMBL/GenBank/DDBJ whole genome shotgun (WGS) entry which is preliminary data.</text>
</comment>
<evidence type="ECO:0000313" key="3">
    <source>
        <dbReference type="Proteomes" id="UP000308054"/>
    </source>
</evidence>
<protein>
    <submittedName>
        <fullName evidence="2">Alpha/beta fold hydrolase</fullName>
    </submittedName>
</protein>
<dbReference type="AlphaFoldDB" id="A0A4S2H357"/>
<keyword evidence="3" id="KW-1185">Reference proteome</keyword>
<dbReference type="SUPFAM" id="SSF53474">
    <property type="entry name" value="alpha/beta-Hydrolases"/>
    <property type="match status" value="1"/>
</dbReference>
<keyword evidence="2" id="KW-0378">Hydrolase</keyword>
<dbReference type="EMBL" id="SRXW01000001">
    <property type="protein sequence ID" value="TGY89788.1"/>
    <property type="molecule type" value="Genomic_DNA"/>
</dbReference>
<gene>
    <name evidence="2" type="ORF">E5163_01205</name>
</gene>
<evidence type="ECO:0000259" key="1">
    <source>
        <dbReference type="Pfam" id="PF12146"/>
    </source>
</evidence>
<dbReference type="Pfam" id="PF12146">
    <property type="entry name" value="Hydrolase_4"/>
    <property type="match status" value="1"/>
</dbReference>